<protein>
    <recommendedName>
        <fullName evidence="3">DUF5673 domain-containing protein</fullName>
    </recommendedName>
</protein>
<proteinExistence type="predicted"/>
<evidence type="ECO:0008006" key="3">
    <source>
        <dbReference type="Google" id="ProtNLM"/>
    </source>
</evidence>
<dbReference type="EMBL" id="LCFQ01000001">
    <property type="protein sequence ID" value="KKS98970.1"/>
    <property type="molecule type" value="Genomic_DNA"/>
</dbReference>
<organism evidence="1 2">
    <name type="scientific">Candidatus Woesebacteria bacterium GW2011_GWB1_43_14</name>
    <dbReference type="NCBI Taxonomy" id="1618578"/>
    <lineage>
        <taxon>Bacteria</taxon>
        <taxon>Candidatus Woeseibacteriota</taxon>
    </lineage>
</organism>
<evidence type="ECO:0000313" key="2">
    <source>
        <dbReference type="Proteomes" id="UP000034090"/>
    </source>
</evidence>
<accession>A0A0G1DM56</accession>
<dbReference type="AlphaFoldDB" id="A0A0G1DM56"/>
<evidence type="ECO:0000313" key="1">
    <source>
        <dbReference type="EMBL" id="KKS98970.1"/>
    </source>
</evidence>
<reference evidence="1 2" key="1">
    <citation type="journal article" date="2015" name="Nature">
        <title>rRNA introns, odd ribosomes, and small enigmatic genomes across a large radiation of phyla.</title>
        <authorList>
            <person name="Brown C.T."/>
            <person name="Hug L.A."/>
            <person name="Thomas B.C."/>
            <person name="Sharon I."/>
            <person name="Castelle C.J."/>
            <person name="Singh A."/>
            <person name="Wilkins M.J."/>
            <person name="Williams K.H."/>
            <person name="Banfield J.F."/>
        </authorList>
    </citation>
    <scope>NUCLEOTIDE SEQUENCE [LARGE SCALE GENOMIC DNA]</scope>
</reference>
<dbReference type="Proteomes" id="UP000034090">
    <property type="component" value="Unassembled WGS sequence"/>
</dbReference>
<sequence length="114" mass="12880">MPVLLIMAVLFLFYVLSTVEPASVEYKITNFGVSIAGEIVEWSFLGRFWFTKRFGVEILVLEAPNYAGRLEIVIDPGNKAIIKREIGRFLTYEEAPPSLVDKATTWAGNRLPQE</sequence>
<name>A0A0G1DM56_9BACT</name>
<gene>
    <name evidence="1" type="ORF">UV74_C0001G0080</name>
</gene>
<comment type="caution">
    <text evidence="1">The sequence shown here is derived from an EMBL/GenBank/DDBJ whole genome shotgun (WGS) entry which is preliminary data.</text>
</comment>